<protein>
    <submittedName>
        <fullName evidence="2">Type II toxin-antitoxin system YafQ family toxin</fullName>
    </submittedName>
</protein>
<dbReference type="PANTHER" id="PTHR40588:SF1">
    <property type="entry name" value="MRNA INTERFERASE TOXIN YAFQ"/>
    <property type="match status" value="1"/>
</dbReference>
<accession>A0ABS8F6E1</accession>
<name>A0ABS8F6E1_9FIRM</name>
<dbReference type="PIRSF" id="PIRSF006156">
    <property type="entry name" value="YafQ"/>
    <property type="match status" value="1"/>
</dbReference>
<dbReference type="SUPFAM" id="SSF143011">
    <property type="entry name" value="RelE-like"/>
    <property type="match status" value="1"/>
</dbReference>
<dbReference type="NCBIfam" id="TIGR02385">
    <property type="entry name" value="RelE_StbE"/>
    <property type="match status" value="1"/>
</dbReference>
<dbReference type="PANTHER" id="PTHR40588">
    <property type="entry name" value="MRNA INTERFERASE TOXIN YAFQ"/>
    <property type="match status" value="1"/>
</dbReference>
<organism evidence="2 3">
    <name type="scientific">Faecalibacterium butyricigenerans</name>
    <dbReference type="NCBI Taxonomy" id="1851427"/>
    <lineage>
        <taxon>Bacteria</taxon>
        <taxon>Bacillati</taxon>
        <taxon>Bacillota</taxon>
        <taxon>Clostridia</taxon>
        <taxon>Eubacteriales</taxon>
        <taxon>Oscillospiraceae</taxon>
        <taxon>Faecalibacterium</taxon>
    </lineage>
</organism>
<dbReference type="Gene3D" id="3.30.2310.20">
    <property type="entry name" value="RelE-like"/>
    <property type="match status" value="1"/>
</dbReference>
<dbReference type="InterPro" id="IPR004386">
    <property type="entry name" value="Toxin_YafQ-like"/>
</dbReference>
<reference evidence="2" key="1">
    <citation type="submission" date="2021-10" db="EMBL/GenBank/DDBJ databases">
        <title>Anaerobic single-cell dispensing facilitates the cultivation of human gut bacteria.</title>
        <authorList>
            <person name="Afrizal A."/>
        </authorList>
    </citation>
    <scope>NUCLEOTIDE SEQUENCE</scope>
    <source>
        <strain evidence="2">CLA-AA-H233</strain>
    </source>
</reference>
<comment type="caution">
    <text evidence="2">The sequence shown here is derived from an EMBL/GenBank/DDBJ whole genome shotgun (WGS) entry which is preliminary data.</text>
</comment>
<dbReference type="Pfam" id="PF15738">
    <property type="entry name" value="YafQ_toxin"/>
    <property type="match status" value="1"/>
</dbReference>
<dbReference type="InterPro" id="IPR035093">
    <property type="entry name" value="RelE/ParE_toxin_dom_sf"/>
</dbReference>
<proteinExistence type="predicted"/>
<dbReference type="InterPro" id="IPR007712">
    <property type="entry name" value="RelE/ParE_toxin"/>
</dbReference>
<sequence>MFEVVLSNRFRKDLKLAAKRGLRLDELNAIVEQLAAGQTLPERNRDHALTGDYIGFRECHIRPDWLLVYRVDGDALELFLFRTGTHTDLFD</sequence>
<gene>
    <name evidence="2" type="ORF">LKD23_03320</name>
</gene>
<keyword evidence="3" id="KW-1185">Reference proteome</keyword>
<dbReference type="Proteomes" id="UP001430637">
    <property type="component" value="Unassembled WGS sequence"/>
</dbReference>
<evidence type="ECO:0000313" key="2">
    <source>
        <dbReference type="EMBL" id="MCC2198796.1"/>
    </source>
</evidence>
<evidence type="ECO:0000313" key="3">
    <source>
        <dbReference type="Proteomes" id="UP001430637"/>
    </source>
</evidence>
<evidence type="ECO:0000256" key="1">
    <source>
        <dbReference type="ARBA" id="ARBA00022649"/>
    </source>
</evidence>
<keyword evidence="1" id="KW-1277">Toxin-antitoxin system</keyword>
<dbReference type="EMBL" id="JAJEQL010000005">
    <property type="protein sequence ID" value="MCC2198796.1"/>
    <property type="molecule type" value="Genomic_DNA"/>
</dbReference>
<dbReference type="RefSeq" id="WP_227620357.1">
    <property type="nucleotide sequence ID" value="NZ_JAJEQL010000005.1"/>
</dbReference>